<evidence type="ECO:0000313" key="2">
    <source>
        <dbReference type="Proteomes" id="UP000054560"/>
    </source>
</evidence>
<reference evidence="1 2" key="1">
    <citation type="submission" date="2011-02" db="EMBL/GenBank/DDBJ databases">
        <title>The Genome Sequence of Sphaeroforma arctica JP610.</title>
        <authorList>
            <consortium name="The Broad Institute Genome Sequencing Platform"/>
            <person name="Russ C."/>
            <person name="Cuomo C."/>
            <person name="Young S.K."/>
            <person name="Zeng Q."/>
            <person name="Gargeya S."/>
            <person name="Alvarado L."/>
            <person name="Berlin A."/>
            <person name="Chapman S.B."/>
            <person name="Chen Z."/>
            <person name="Freedman E."/>
            <person name="Gellesch M."/>
            <person name="Goldberg J."/>
            <person name="Griggs A."/>
            <person name="Gujja S."/>
            <person name="Heilman E."/>
            <person name="Heiman D."/>
            <person name="Howarth C."/>
            <person name="Mehta T."/>
            <person name="Neiman D."/>
            <person name="Pearson M."/>
            <person name="Roberts A."/>
            <person name="Saif S."/>
            <person name="Shea T."/>
            <person name="Shenoy N."/>
            <person name="Sisk P."/>
            <person name="Stolte C."/>
            <person name="Sykes S."/>
            <person name="White J."/>
            <person name="Yandava C."/>
            <person name="Burger G."/>
            <person name="Gray M.W."/>
            <person name="Holland P.W.H."/>
            <person name="King N."/>
            <person name="Lang F.B.F."/>
            <person name="Roger A.J."/>
            <person name="Ruiz-Trillo I."/>
            <person name="Haas B."/>
            <person name="Nusbaum C."/>
            <person name="Birren B."/>
        </authorList>
    </citation>
    <scope>NUCLEOTIDE SEQUENCE [LARGE SCALE GENOMIC DNA]</scope>
    <source>
        <strain evidence="1 2">JP610</strain>
    </source>
</reference>
<dbReference type="Proteomes" id="UP000054560">
    <property type="component" value="Unassembled WGS sequence"/>
</dbReference>
<dbReference type="GeneID" id="25905850"/>
<dbReference type="Gene3D" id="3.40.50.1110">
    <property type="entry name" value="SGNH hydrolase"/>
    <property type="match status" value="1"/>
</dbReference>
<dbReference type="OrthoDB" id="1600564at2759"/>
<accession>A0A0L0FZX7</accession>
<dbReference type="EMBL" id="KQ241933">
    <property type="protein sequence ID" value="KNC82375.1"/>
    <property type="molecule type" value="Genomic_DNA"/>
</dbReference>
<gene>
    <name evidence="1" type="ORF">SARC_05346</name>
</gene>
<evidence type="ECO:0000313" key="1">
    <source>
        <dbReference type="EMBL" id="KNC82375.1"/>
    </source>
</evidence>
<proteinExistence type="predicted"/>
<name>A0A0L0FZX7_9EUKA</name>
<dbReference type="RefSeq" id="XP_014156277.1">
    <property type="nucleotide sequence ID" value="XM_014300802.1"/>
</dbReference>
<dbReference type="SUPFAM" id="SSF52266">
    <property type="entry name" value="SGNH hydrolase"/>
    <property type="match status" value="1"/>
</dbReference>
<organism evidence="1 2">
    <name type="scientific">Sphaeroforma arctica JP610</name>
    <dbReference type="NCBI Taxonomy" id="667725"/>
    <lineage>
        <taxon>Eukaryota</taxon>
        <taxon>Ichthyosporea</taxon>
        <taxon>Ichthyophonida</taxon>
        <taxon>Sphaeroforma</taxon>
    </lineage>
</organism>
<protein>
    <submittedName>
        <fullName evidence="1">Uncharacterized protein</fullName>
    </submittedName>
</protein>
<dbReference type="InterPro" id="IPR036514">
    <property type="entry name" value="SGNH_hydro_sf"/>
</dbReference>
<dbReference type="AlphaFoldDB" id="A0A0L0FZX7"/>
<keyword evidence="2" id="KW-1185">Reference proteome</keyword>
<sequence length="114" mass="12366">MYATPTLDAEGSVVSSVMKFVTKQLARQIHEGVQGLKRDAAFATNSVDVVPMLAAMELALPTIPYNSEACAQVVSRTNYTVCDAPESYFFFDQFHPTTAGHKHMADALVGLLGR</sequence>